<dbReference type="OrthoDB" id="1144137at2"/>
<organism evidence="2 3">
    <name type="scientific">Bizionia algoritergicola</name>
    <dbReference type="NCBI Taxonomy" id="291187"/>
    <lineage>
        <taxon>Bacteria</taxon>
        <taxon>Pseudomonadati</taxon>
        <taxon>Bacteroidota</taxon>
        <taxon>Flavobacteriia</taxon>
        <taxon>Flavobacteriales</taxon>
        <taxon>Flavobacteriaceae</taxon>
        <taxon>Bizionia</taxon>
    </lineage>
</organism>
<dbReference type="AlphaFoldDB" id="A0A5D0QY59"/>
<keyword evidence="3" id="KW-1185">Reference proteome</keyword>
<feature type="signal peptide" evidence="1">
    <location>
        <begin position="1"/>
        <end position="18"/>
    </location>
</feature>
<proteinExistence type="predicted"/>
<accession>A0A5D0QY59</accession>
<feature type="chain" id="PRO_5023142328" evidence="1">
    <location>
        <begin position="19"/>
        <end position="182"/>
    </location>
</feature>
<protein>
    <submittedName>
        <fullName evidence="2">Uncharacterized protein</fullName>
    </submittedName>
</protein>
<evidence type="ECO:0000313" key="3">
    <source>
        <dbReference type="Proteomes" id="UP000324358"/>
    </source>
</evidence>
<name>A0A5D0QY59_9FLAO</name>
<reference evidence="2 3" key="1">
    <citation type="submission" date="2019-08" db="EMBL/GenBank/DDBJ databases">
        <title>Genomes of Antarctic Bizionia species.</title>
        <authorList>
            <person name="Bowman J.P."/>
        </authorList>
    </citation>
    <scope>NUCLEOTIDE SEQUENCE [LARGE SCALE GENOMIC DNA]</scope>
    <source>
        <strain evidence="2 3">APA-1</strain>
    </source>
</reference>
<dbReference type="Proteomes" id="UP000324358">
    <property type="component" value="Unassembled WGS sequence"/>
</dbReference>
<dbReference type="EMBL" id="VSKL01000002">
    <property type="protein sequence ID" value="TYB73621.1"/>
    <property type="molecule type" value="Genomic_DNA"/>
</dbReference>
<gene>
    <name evidence="2" type="ORF">ES675_08180</name>
</gene>
<sequence length="182" mass="20963">MKKLVYIGLFLISGIVFAQEKSRDKMTKTETKTITVDDGQNVTQKKVKVTTTEEGEVKLSDDDANKVNQERIVNGTDKKVTQTIEIDNDMDPFYESKMETVNYQKDGKDYKFVKTSNGFDVSAIKPNMEYGRAIKNVESRKYEFKTSDFSGVGYFDSDGNFVLEYYDKETKEYVTKKFMSLK</sequence>
<evidence type="ECO:0000256" key="1">
    <source>
        <dbReference type="SAM" id="SignalP"/>
    </source>
</evidence>
<dbReference type="RefSeq" id="WP_148367364.1">
    <property type="nucleotide sequence ID" value="NZ_VSKL01000002.1"/>
</dbReference>
<comment type="caution">
    <text evidence="2">The sequence shown here is derived from an EMBL/GenBank/DDBJ whole genome shotgun (WGS) entry which is preliminary data.</text>
</comment>
<keyword evidence="1" id="KW-0732">Signal</keyword>
<evidence type="ECO:0000313" key="2">
    <source>
        <dbReference type="EMBL" id="TYB73621.1"/>
    </source>
</evidence>